<dbReference type="Proteomes" id="UP000807159">
    <property type="component" value="Chromosome 4"/>
</dbReference>
<comment type="caution">
    <text evidence="1">The sequence shown here is derived from an EMBL/GenBank/DDBJ whole genome shotgun (WGS) entry which is preliminary data.</text>
</comment>
<feature type="non-terminal residue" evidence="1">
    <location>
        <position position="66"/>
    </location>
</feature>
<accession>A0A8T2Z263</accession>
<reference evidence="1" key="1">
    <citation type="journal article" date="2021" name="J. Hered.">
        <title>Genome Assembly of Salicaceae Populus deltoides (Eastern Cottonwood) I-69 Based on Nanopore Sequencing and Hi-C Technologies.</title>
        <authorList>
            <person name="Bai S."/>
            <person name="Wu H."/>
            <person name="Zhang J."/>
            <person name="Pan Z."/>
            <person name="Zhao W."/>
            <person name="Li Z."/>
            <person name="Tong C."/>
        </authorList>
    </citation>
    <scope>NUCLEOTIDE SEQUENCE</scope>
    <source>
        <tissue evidence="1">Leaf</tissue>
    </source>
</reference>
<name>A0A8T2Z263_POPDE</name>
<sequence>MATKERRMVHYGSTDEDKEWLYRSLVGNILPNVDVATLEATVFKSIDKAVSFRFLGVSQMIITFMN</sequence>
<protein>
    <submittedName>
        <fullName evidence="1">Uncharacterized protein</fullName>
    </submittedName>
</protein>
<evidence type="ECO:0000313" key="1">
    <source>
        <dbReference type="EMBL" id="KAH8511232.1"/>
    </source>
</evidence>
<evidence type="ECO:0000313" key="2">
    <source>
        <dbReference type="Proteomes" id="UP000807159"/>
    </source>
</evidence>
<proteinExistence type="predicted"/>
<dbReference type="AlphaFoldDB" id="A0A8T2Z263"/>
<organism evidence="1 2">
    <name type="scientific">Populus deltoides</name>
    <name type="common">Eastern poplar</name>
    <name type="synonym">Eastern cottonwood</name>
    <dbReference type="NCBI Taxonomy" id="3696"/>
    <lineage>
        <taxon>Eukaryota</taxon>
        <taxon>Viridiplantae</taxon>
        <taxon>Streptophyta</taxon>
        <taxon>Embryophyta</taxon>
        <taxon>Tracheophyta</taxon>
        <taxon>Spermatophyta</taxon>
        <taxon>Magnoliopsida</taxon>
        <taxon>eudicotyledons</taxon>
        <taxon>Gunneridae</taxon>
        <taxon>Pentapetalae</taxon>
        <taxon>rosids</taxon>
        <taxon>fabids</taxon>
        <taxon>Malpighiales</taxon>
        <taxon>Salicaceae</taxon>
        <taxon>Saliceae</taxon>
        <taxon>Populus</taxon>
    </lineage>
</organism>
<dbReference type="EMBL" id="JACEGQ020000004">
    <property type="protein sequence ID" value="KAH8511232.1"/>
    <property type="molecule type" value="Genomic_DNA"/>
</dbReference>
<keyword evidence="2" id="KW-1185">Reference proteome</keyword>
<gene>
    <name evidence="1" type="ORF">H0E87_008690</name>
</gene>